<evidence type="ECO:0000313" key="12">
    <source>
        <dbReference type="EMBL" id="EFQ22687.1"/>
    </source>
</evidence>
<feature type="active site" evidence="9">
    <location>
        <position position="148"/>
    </location>
</feature>
<dbReference type="HOGENOM" id="CLU_083252_4_3_0"/>
<organism evidence="12 13">
    <name type="scientific">Aminomonas paucivorans DSM 12260</name>
    <dbReference type="NCBI Taxonomy" id="584708"/>
    <lineage>
        <taxon>Bacteria</taxon>
        <taxon>Thermotogati</taxon>
        <taxon>Synergistota</taxon>
        <taxon>Synergistia</taxon>
        <taxon>Synergistales</taxon>
        <taxon>Synergistaceae</taxon>
        <taxon>Aminomonas</taxon>
    </lineage>
</organism>
<feature type="active site" evidence="9">
    <location>
        <position position="131"/>
    </location>
</feature>
<evidence type="ECO:0000256" key="8">
    <source>
        <dbReference type="ARBA" id="ARBA00023136"/>
    </source>
</evidence>
<evidence type="ECO:0000256" key="3">
    <source>
        <dbReference type="ARBA" id="ARBA00022670"/>
    </source>
</evidence>
<keyword evidence="2 9" id="KW-1003">Cell membrane</keyword>
<evidence type="ECO:0000256" key="10">
    <source>
        <dbReference type="RuleBase" id="RU004181"/>
    </source>
</evidence>
<comment type="pathway">
    <text evidence="9">Protein modification; lipoprotein biosynthesis (signal peptide cleavage).</text>
</comment>
<keyword evidence="4 9" id="KW-0812">Transmembrane</keyword>
<accession>E3CY39</accession>
<dbReference type="Proteomes" id="UP000005096">
    <property type="component" value="Chromosome"/>
</dbReference>
<proteinExistence type="inferred from homology"/>
<dbReference type="HAMAP" id="MF_00161">
    <property type="entry name" value="LspA"/>
    <property type="match status" value="1"/>
</dbReference>
<evidence type="ECO:0000313" key="13">
    <source>
        <dbReference type="Proteomes" id="UP000005096"/>
    </source>
</evidence>
<dbReference type="RefSeq" id="WP_006299831.1">
    <property type="nucleotide sequence ID" value="NZ_CM001022.1"/>
</dbReference>
<comment type="similarity">
    <text evidence="1 9 10">Belongs to the peptidase A8 family.</text>
</comment>
<evidence type="ECO:0000256" key="2">
    <source>
        <dbReference type="ARBA" id="ARBA00022475"/>
    </source>
</evidence>
<dbReference type="AlphaFoldDB" id="E3CY39"/>
<dbReference type="eggNOG" id="COG0597">
    <property type="taxonomic scope" value="Bacteria"/>
</dbReference>
<keyword evidence="6 9" id="KW-0378">Hydrolase</keyword>
<dbReference type="PRINTS" id="PR00781">
    <property type="entry name" value="LIPOSIGPTASE"/>
</dbReference>
<keyword evidence="5 9" id="KW-0064">Aspartyl protease</keyword>
<sequence>MKPRGCAGGAGATPPPPVRPPRRWSFAGWALALALLDQGVKAQVLRLGAEGLLPRDAGWAALAPSLNRGVAFSLGASGGWGLLLALGGLAALGALSARLRSSPLRCPELALLWGGALGNLTDRFLRGGVVDYLALRHPLPLPSLNLADLFLSAGALLLLADLLRPPGKDPSSAPPPG</sequence>
<dbReference type="GO" id="GO:0005886">
    <property type="term" value="C:plasma membrane"/>
    <property type="evidence" value="ECO:0007669"/>
    <property type="project" value="UniProtKB-SubCell"/>
</dbReference>
<evidence type="ECO:0000256" key="6">
    <source>
        <dbReference type="ARBA" id="ARBA00022801"/>
    </source>
</evidence>
<keyword evidence="13" id="KW-1185">Reference proteome</keyword>
<evidence type="ECO:0000256" key="4">
    <source>
        <dbReference type="ARBA" id="ARBA00022692"/>
    </source>
</evidence>
<dbReference type="UniPathway" id="UPA00665"/>
<feature type="transmembrane region" description="Helical" evidence="9">
    <location>
        <begin position="70"/>
        <end position="95"/>
    </location>
</feature>
<feature type="compositionally biased region" description="Gly residues" evidence="11">
    <location>
        <begin position="1"/>
        <end position="11"/>
    </location>
</feature>
<dbReference type="PANTHER" id="PTHR33695">
    <property type="entry name" value="LIPOPROTEIN SIGNAL PEPTIDASE"/>
    <property type="match status" value="1"/>
</dbReference>
<dbReference type="GO" id="GO:0006508">
    <property type="term" value="P:proteolysis"/>
    <property type="evidence" value="ECO:0007669"/>
    <property type="project" value="UniProtKB-KW"/>
</dbReference>
<evidence type="ECO:0000256" key="7">
    <source>
        <dbReference type="ARBA" id="ARBA00022989"/>
    </source>
</evidence>
<name>E3CY39_9BACT</name>
<comment type="caution">
    <text evidence="9">Lacks conserved residue(s) required for the propagation of feature annotation.</text>
</comment>
<comment type="catalytic activity">
    <reaction evidence="9">
        <text>Release of signal peptides from bacterial membrane prolipoproteins. Hydrolyzes -Xaa-Yaa-Zaa-|-(S,diacylglyceryl)Cys-, in which Xaa is hydrophobic (preferably Leu), and Yaa (Ala or Ser) and Zaa (Gly or Ala) have small, neutral side chains.</text>
        <dbReference type="EC" id="3.4.23.36"/>
    </reaction>
</comment>
<dbReference type="PROSITE" id="PS00855">
    <property type="entry name" value="SPASE_II"/>
    <property type="match status" value="1"/>
</dbReference>
<evidence type="ECO:0000256" key="1">
    <source>
        <dbReference type="ARBA" id="ARBA00006139"/>
    </source>
</evidence>
<protein>
    <recommendedName>
        <fullName evidence="9">Lipoprotein signal peptidase</fullName>
        <ecNumber evidence="9">3.4.23.36</ecNumber>
    </recommendedName>
    <alternativeName>
        <fullName evidence="9">Prolipoprotein signal peptidase</fullName>
    </alternativeName>
    <alternativeName>
        <fullName evidence="9">Signal peptidase II</fullName>
        <shortName evidence="9">SPase II</shortName>
    </alternativeName>
</protein>
<evidence type="ECO:0000256" key="9">
    <source>
        <dbReference type="HAMAP-Rule" id="MF_00161"/>
    </source>
</evidence>
<dbReference type="STRING" id="584708.Apau_0251"/>
<feature type="region of interest" description="Disordered" evidence="11">
    <location>
        <begin position="1"/>
        <end position="20"/>
    </location>
</feature>
<dbReference type="EC" id="3.4.23.36" evidence="9"/>
<reference evidence="12 13" key="1">
    <citation type="journal article" date="2010" name="Stand. Genomic Sci.">
        <title>Non-contiguous finished genome sequence of Aminomonas paucivorans type strain (GLU-3).</title>
        <authorList>
            <person name="Pitluck S."/>
            <person name="Yasawong M."/>
            <person name="Held B."/>
            <person name="Lapidus A."/>
            <person name="Nolan M."/>
            <person name="Copeland A."/>
            <person name="Lucas S."/>
            <person name="Del Rio T.G."/>
            <person name="Tice H."/>
            <person name="Cheng J.F."/>
            <person name="Chertkov O."/>
            <person name="Goodwin L."/>
            <person name="Tapia R."/>
            <person name="Han C."/>
            <person name="Liolios K."/>
            <person name="Ivanova N."/>
            <person name="Mavromatis K."/>
            <person name="Ovchinnikova G."/>
            <person name="Pati A."/>
            <person name="Chen A."/>
            <person name="Palaniappan K."/>
            <person name="Land M."/>
            <person name="Hauser L."/>
            <person name="Chang Y.J."/>
            <person name="Jeffries C.D."/>
            <person name="Pukall R."/>
            <person name="Spring S."/>
            <person name="Rohde M."/>
            <person name="Sikorski J."/>
            <person name="Goker M."/>
            <person name="Woyke T."/>
            <person name="Bristow J."/>
            <person name="Eisen J.A."/>
            <person name="Markowitz V."/>
            <person name="Hugenholtz P."/>
            <person name="Kyrpides N.C."/>
            <person name="Klenk H.P."/>
        </authorList>
    </citation>
    <scope>NUCLEOTIDE SEQUENCE [LARGE SCALE GENOMIC DNA]</scope>
    <source>
        <strain evidence="12 13">DSM 12260</strain>
    </source>
</reference>
<evidence type="ECO:0000256" key="11">
    <source>
        <dbReference type="SAM" id="MobiDB-lite"/>
    </source>
</evidence>
<keyword evidence="8 9" id="KW-0472">Membrane</keyword>
<keyword evidence="12" id="KW-0449">Lipoprotein</keyword>
<keyword evidence="7 9" id="KW-1133">Transmembrane helix</keyword>
<dbReference type="InterPro" id="IPR001872">
    <property type="entry name" value="Peptidase_A8"/>
</dbReference>
<dbReference type="PANTHER" id="PTHR33695:SF1">
    <property type="entry name" value="LIPOPROTEIN SIGNAL PEPTIDASE"/>
    <property type="match status" value="1"/>
</dbReference>
<dbReference type="Pfam" id="PF01252">
    <property type="entry name" value="Peptidase_A8"/>
    <property type="match status" value="1"/>
</dbReference>
<comment type="function">
    <text evidence="9">This protein specifically catalyzes the removal of signal peptides from prolipoproteins.</text>
</comment>
<keyword evidence="3 9" id="KW-0645">Protease</keyword>
<evidence type="ECO:0000256" key="5">
    <source>
        <dbReference type="ARBA" id="ARBA00022750"/>
    </source>
</evidence>
<dbReference type="GO" id="GO:0004190">
    <property type="term" value="F:aspartic-type endopeptidase activity"/>
    <property type="evidence" value="ECO:0007669"/>
    <property type="project" value="UniProtKB-UniRule"/>
</dbReference>
<dbReference type="EMBL" id="CM001022">
    <property type="protein sequence ID" value="EFQ22687.1"/>
    <property type="molecule type" value="Genomic_DNA"/>
</dbReference>
<dbReference type="PaxDb" id="584708-Apau_0251"/>
<comment type="subcellular location">
    <subcellularLocation>
        <location evidence="9">Cell membrane</location>
        <topology evidence="9">Multi-pass membrane protein</topology>
    </subcellularLocation>
</comment>
<gene>
    <name evidence="9" type="primary">lspA</name>
    <name evidence="12" type="ORF">Apau_0251</name>
</gene>